<evidence type="ECO:0000313" key="2">
    <source>
        <dbReference type="EMBL" id="RGN92996.1"/>
    </source>
</evidence>
<dbReference type="RefSeq" id="WP_117600710.1">
    <property type="nucleotide sequence ID" value="NZ_QSVA01000010.1"/>
</dbReference>
<accession>A0A3E5EVL2</accession>
<evidence type="ECO:0000313" key="3">
    <source>
        <dbReference type="Proteomes" id="UP000260759"/>
    </source>
</evidence>
<proteinExistence type="predicted"/>
<organism evidence="2 3">
    <name type="scientific">Bacteroides uniformis</name>
    <dbReference type="NCBI Taxonomy" id="820"/>
    <lineage>
        <taxon>Bacteria</taxon>
        <taxon>Pseudomonadati</taxon>
        <taxon>Bacteroidota</taxon>
        <taxon>Bacteroidia</taxon>
        <taxon>Bacteroidales</taxon>
        <taxon>Bacteroidaceae</taxon>
        <taxon>Bacteroides</taxon>
    </lineage>
</organism>
<dbReference type="InterPro" id="IPR025503">
    <property type="entry name" value="DUF4391"/>
</dbReference>
<evidence type="ECO:0000256" key="1">
    <source>
        <dbReference type="SAM" id="Coils"/>
    </source>
</evidence>
<protein>
    <submittedName>
        <fullName evidence="2">DUF4391 domain-containing protein</fullName>
    </submittedName>
</protein>
<dbReference type="Pfam" id="PF14335">
    <property type="entry name" value="DUF4391"/>
    <property type="match status" value="1"/>
</dbReference>
<sequence length="236" mass="27773">MDNILNYPTSTHVDRLVPKTAFYKHLEINTRLKMRFVEDVERIQWLYKLAPSTMNVDEGKAVHKIVVFLVTLKVEDTLDDVFLAIDRQMPRYVVFVLQYANRSRLLLNYKEWADADKTRFNILKTFRTKWMPLAKVKLELAGSSLDNIYEAFAGQISGFGTTNATDTKQIMALQDELTRKRRAAEVLQKRVRNETQFAKQMELNSEARTLKREIAKLEEELKTLENNQEQYIWLTY</sequence>
<feature type="coiled-coil region" evidence="1">
    <location>
        <begin position="170"/>
        <end position="234"/>
    </location>
</feature>
<name>A0A3E5EVL2_BACUN</name>
<dbReference type="AlphaFoldDB" id="A0A3E5EVL2"/>
<reference evidence="2 3" key="1">
    <citation type="submission" date="2018-08" db="EMBL/GenBank/DDBJ databases">
        <title>A genome reference for cultivated species of the human gut microbiota.</title>
        <authorList>
            <person name="Zou Y."/>
            <person name="Xue W."/>
            <person name="Luo G."/>
        </authorList>
    </citation>
    <scope>NUCLEOTIDE SEQUENCE [LARGE SCALE GENOMIC DNA]</scope>
    <source>
        <strain evidence="2 3">OM03-4</strain>
    </source>
</reference>
<dbReference type="EMBL" id="QSVA01000010">
    <property type="protein sequence ID" value="RGN92996.1"/>
    <property type="molecule type" value="Genomic_DNA"/>
</dbReference>
<gene>
    <name evidence="2" type="ORF">DXB37_12650</name>
</gene>
<keyword evidence="1" id="KW-0175">Coiled coil</keyword>
<dbReference type="Proteomes" id="UP000260759">
    <property type="component" value="Unassembled WGS sequence"/>
</dbReference>
<comment type="caution">
    <text evidence="2">The sequence shown here is derived from an EMBL/GenBank/DDBJ whole genome shotgun (WGS) entry which is preliminary data.</text>
</comment>